<reference evidence="1 2" key="1">
    <citation type="submission" date="2019-06" db="EMBL/GenBank/DDBJ databases">
        <title>Genome sequence of Ureibacillus terrenus.</title>
        <authorList>
            <person name="Maclea K.S."/>
            <person name="Simoes M."/>
        </authorList>
    </citation>
    <scope>NUCLEOTIDE SEQUENCE [LARGE SCALE GENOMIC DNA]</scope>
    <source>
        <strain evidence="1 2">ATCC BAA-384</strain>
    </source>
</reference>
<evidence type="ECO:0000313" key="2">
    <source>
        <dbReference type="Proteomes" id="UP000315753"/>
    </source>
</evidence>
<organism evidence="1 2">
    <name type="scientific">Ureibacillus terrenus</name>
    <dbReference type="NCBI Taxonomy" id="118246"/>
    <lineage>
        <taxon>Bacteria</taxon>
        <taxon>Bacillati</taxon>
        <taxon>Bacillota</taxon>
        <taxon>Bacilli</taxon>
        <taxon>Bacillales</taxon>
        <taxon>Caryophanaceae</taxon>
        <taxon>Ureibacillus</taxon>
    </lineage>
</organism>
<protein>
    <submittedName>
        <fullName evidence="1">Uncharacterized protein</fullName>
    </submittedName>
</protein>
<comment type="caution">
    <text evidence="1">The sequence shown here is derived from an EMBL/GenBank/DDBJ whole genome shotgun (WGS) entry which is preliminary data.</text>
</comment>
<dbReference type="AlphaFoldDB" id="A0A540V5F5"/>
<accession>A0A540V5F5</accession>
<dbReference type="Proteomes" id="UP000315753">
    <property type="component" value="Unassembled WGS sequence"/>
</dbReference>
<proteinExistence type="predicted"/>
<evidence type="ECO:0000313" key="1">
    <source>
        <dbReference type="EMBL" id="TQE91984.1"/>
    </source>
</evidence>
<gene>
    <name evidence="1" type="ORF">FKZ59_02520</name>
</gene>
<dbReference type="EMBL" id="VIGD01000002">
    <property type="protein sequence ID" value="TQE91984.1"/>
    <property type="molecule type" value="Genomic_DNA"/>
</dbReference>
<dbReference type="RefSeq" id="WP_141601160.1">
    <property type="nucleotide sequence ID" value="NZ_JARMSB010000008.1"/>
</dbReference>
<name>A0A540V5F5_9BACL</name>
<keyword evidence="2" id="KW-1185">Reference proteome</keyword>
<sequence>MEVRPIRMQGAVAERDGKALQADGHRAGAEEGGQMQRIYYIFCCCKCMENKVYLRKMDF</sequence>